<gene>
    <name evidence="3" type="ORF">EXU48_08325</name>
</gene>
<dbReference type="EMBL" id="SMNA01000004">
    <property type="protein sequence ID" value="TDE94794.1"/>
    <property type="molecule type" value="Genomic_DNA"/>
</dbReference>
<keyword evidence="2" id="KW-0732">Signal</keyword>
<evidence type="ECO:0008006" key="5">
    <source>
        <dbReference type="Google" id="ProtNLM"/>
    </source>
</evidence>
<protein>
    <recommendedName>
        <fullName evidence="5">Secreted protein</fullName>
    </recommendedName>
</protein>
<evidence type="ECO:0000313" key="3">
    <source>
        <dbReference type="EMBL" id="TDE94794.1"/>
    </source>
</evidence>
<feature type="signal peptide" evidence="2">
    <location>
        <begin position="1"/>
        <end position="21"/>
    </location>
</feature>
<dbReference type="PROSITE" id="PS51257">
    <property type="entry name" value="PROKAR_LIPOPROTEIN"/>
    <property type="match status" value="1"/>
</dbReference>
<reference evidence="3 4" key="1">
    <citation type="submission" date="2019-03" db="EMBL/GenBank/DDBJ databases">
        <title>Genomic features of bacteria from cold environments.</title>
        <authorList>
            <person name="Shen L."/>
        </authorList>
    </citation>
    <scope>NUCLEOTIDE SEQUENCE [LARGE SCALE GENOMIC DNA]</scope>
    <source>
        <strain evidence="4">T3246-1</strain>
    </source>
</reference>
<dbReference type="RefSeq" id="WP_133107204.1">
    <property type="nucleotide sequence ID" value="NZ_SMNA01000004.1"/>
</dbReference>
<proteinExistence type="predicted"/>
<evidence type="ECO:0000256" key="1">
    <source>
        <dbReference type="SAM" id="MobiDB-lite"/>
    </source>
</evidence>
<sequence length="148" mass="15489">MRRTRTVVVAAFLFGALLGLSGCGVEEPVDDPPSGTTEPTGSEEPTDDDTDDPGDDVDPAVSAAVDDLAERLDVAADDIEAGSLESVTWRDGAIGCPVPDQAYTQALVEGRRLILTSGGEEYAYHGAGEDPLVYCETPEEPFEVDAAS</sequence>
<feature type="compositionally biased region" description="Low complexity" evidence="1">
    <location>
        <begin position="32"/>
        <end position="43"/>
    </location>
</feature>
<feature type="chain" id="PRO_5046328312" description="Secreted protein" evidence="2">
    <location>
        <begin position="22"/>
        <end position="148"/>
    </location>
</feature>
<dbReference type="Proteomes" id="UP000504882">
    <property type="component" value="Unassembled WGS sequence"/>
</dbReference>
<evidence type="ECO:0000313" key="4">
    <source>
        <dbReference type="Proteomes" id="UP000504882"/>
    </source>
</evidence>
<name>A0ABY2E5B2_9MICO</name>
<feature type="compositionally biased region" description="Acidic residues" evidence="1">
    <location>
        <begin position="44"/>
        <end position="58"/>
    </location>
</feature>
<keyword evidence="4" id="KW-1185">Reference proteome</keyword>
<comment type="caution">
    <text evidence="3">The sequence shown here is derived from an EMBL/GenBank/DDBJ whole genome shotgun (WGS) entry which is preliminary data.</text>
</comment>
<accession>A0ABY2E5B2</accession>
<feature type="region of interest" description="Disordered" evidence="1">
    <location>
        <begin position="23"/>
        <end position="60"/>
    </location>
</feature>
<organism evidence="3 4">
    <name type="scientific">Occultella glacieicola</name>
    <dbReference type="NCBI Taxonomy" id="2518684"/>
    <lineage>
        <taxon>Bacteria</taxon>
        <taxon>Bacillati</taxon>
        <taxon>Actinomycetota</taxon>
        <taxon>Actinomycetes</taxon>
        <taxon>Micrococcales</taxon>
        <taxon>Ruaniaceae</taxon>
        <taxon>Occultella</taxon>
    </lineage>
</organism>
<evidence type="ECO:0000256" key="2">
    <source>
        <dbReference type="SAM" id="SignalP"/>
    </source>
</evidence>